<gene>
    <name evidence="1" type="ORF">GCM10010470_66960</name>
</gene>
<evidence type="ECO:0000313" key="2">
    <source>
        <dbReference type="Proteomes" id="UP001500979"/>
    </source>
</evidence>
<reference evidence="1 2" key="1">
    <citation type="journal article" date="2019" name="Int. J. Syst. Evol. Microbiol.">
        <title>The Global Catalogue of Microorganisms (GCM) 10K type strain sequencing project: providing services to taxonomists for standard genome sequencing and annotation.</title>
        <authorList>
            <consortium name="The Broad Institute Genomics Platform"/>
            <consortium name="The Broad Institute Genome Sequencing Center for Infectious Disease"/>
            <person name="Wu L."/>
            <person name="Ma J."/>
        </authorList>
    </citation>
    <scope>NUCLEOTIDE SEQUENCE [LARGE SCALE GENOMIC DNA]</scope>
    <source>
        <strain evidence="1 2">JCM 9383</strain>
    </source>
</reference>
<proteinExistence type="predicted"/>
<protein>
    <submittedName>
        <fullName evidence="1">Uncharacterized protein</fullName>
    </submittedName>
</protein>
<keyword evidence="2" id="KW-1185">Reference proteome</keyword>
<evidence type="ECO:0000313" key="1">
    <source>
        <dbReference type="EMBL" id="GAA2822556.1"/>
    </source>
</evidence>
<organism evidence="1 2">
    <name type="scientific">Saccharopolyspora taberi</name>
    <dbReference type="NCBI Taxonomy" id="60895"/>
    <lineage>
        <taxon>Bacteria</taxon>
        <taxon>Bacillati</taxon>
        <taxon>Actinomycetota</taxon>
        <taxon>Actinomycetes</taxon>
        <taxon>Pseudonocardiales</taxon>
        <taxon>Pseudonocardiaceae</taxon>
        <taxon>Saccharopolyspora</taxon>
    </lineage>
</organism>
<dbReference type="Proteomes" id="UP001500979">
    <property type="component" value="Unassembled WGS sequence"/>
</dbReference>
<comment type="caution">
    <text evidence="1">The sequence shown here is derived from an EMBL/GenBank/DDBJ whole genome shotgun (WGS) entry which is preliminary data.</text>
</comment>
<dbReference type="EMBL" id="BAAAUX010000053">
    <property type="protein sequence ID" value="GAA2822556.1"/>
    <property type="molecule type" value="Genomic_DNA"/>
</dbReference>
<accession>A0ABN3VNC6</accession>
<sequence>MIVNTDTLWDQALDWGTELAEAHFSPGARGSWDARATAGILAVAAYALAHRHHLEDVRALGAERLICPLFDDDRFTNLVTDTLSERLGLEDGVADTADPVVAMWSWLTRTWPVDELRTPLDTDVEYPPPYSIGGRCVPRPAVEVYLLWAAGAVDRVLREERGAVTERRVYVHVTGGEHAGQTGLLENPVWKLTPELDRVEPGPPPAYTVTLGPAPDHHPPANTLRVERIRVEHIELMS</sequence>
<name>A0ABN3VNC6_9PSEU</name>